<feature type="compositionally biased region" description="Polar residues" evidence="1">
    <location>
        <begin position="28"/>
        <end position="40"/>
    </location>
</feature>
<evidence type="ECO:0000313" key="2">
    <source>
        <dbReference type="EMBL" id="SJM32386.1"/>
    </source>
</evidence>
<dbReference type="EMBL" id="FUIG01000035">
    <property type="protein sequence ID" value="SJM32386.1"/>
    <property type="molecule type" value="Genomic_DNA"/>
</dbReference>
<protein>
    <submittedName>
        <fullName evidence="2">Uncharacterized protein</fullName>
    </submittedName>
</protein>
<name>A0A2P9AML7_9HYPH</name>
<organism evidence="2 3">
    <name type="scientific">Mesorhizobium delmotii</name>
    <dbReference type="NCBI Taxonomy" id="1631247"/>
    <lineage>
        <taxon>Bacteria</taxon>
        <taxon>Pseudomonadati</taxon>
        <taxon>Pseudomonadota</taxon>
        <taxon>Alphaproteobacteria</taxon>
        <taxon>Hyphomicrobiales</taxon>
        <taxon>Phyllobacteriaceae</taxon>
        <taxon>Mesorhizobium</taxon>
    </lineage>
</organism>
<accession>A0A2P9AML7</accession>
<evidence type="ECO:0000313" key="3">
    <source>
        <dbReference type="Proteomes" id="UP000245698"/>
    </source>
</evidence>
<feature type="region of interest" description="Disordered" evidence="1">
    <location>
        <begin position="28"/>
        <end position="69"/>
    </location>
</feature>
<keyword evidence="3" id="KW-1185">Reference proteome</keyword>
<sequence length="106" mass="11746">MRTRRWYANDHDIYPSDFLLVLKSEHGSGSNVACRSTSGRHSNKRRSRVRANGAAAAHTNGDGRAPDGVVAINPQREWIAKVRISNGAPSRPWPLTMRVYDSFNGA</sequence>
<gene>
    <name evidence="2" type="ORF">BQ8482_280112</name>
</gene>
<proteinExistence type="predicted"/>
<dbReference type="Proteomes" id="UP000245698">
    <property type="component" value="Unassembled WGS sequence"/>
</dbReference>
<evidence type="ECO:0000256" key="1">
    <source>
        <dbReference type="SAM" id="MobiDB-lite"/>
    </source>
</evidence>
<dbReference type="AlphaFoldDB" id="A0A2P9AML7"/>
<reference evidence="3" key="1">
    <citation type="submission" date="2016-12" db="EMBL/GenBank/DDBJ databases">
        <authorList>
            <person name="Brunel B."/>
        </authorList>
    </citation>
    <scope>NUCLEOTIDE SEQUENCE [LARGE SCALE GENOMIC DNA]</scope>
</reference>